<proteinExistence type="predicted"/>
<sequence length="102" mass="11910">MEGGKVVRLQLHALLASENIHAGKREWLRNVNLLRQEKNKVNIKLDTVNKAQFVLKRAGCEERWEISLLEAQNMNLSQEKTVPLEELSLVDPKVEDEMREYR</sequence>
<dbReference type="Proteomes" id="UP000249390">
    <property type="component" value="Unassembled WGS sequence"/>
</dbReference>
<organism evidence="1 2">
    <name type="scientific">Cuscuta australis</name>
    <dbReference type="NCBI Taxonomy" id="267555"/>
    <lineage>
        <taxon>Eukaryota</taxon>
        <taxon>Viridiplantae</taxon>
        <taxon>Streptophyta</taxon>
        <taxon>Embryophyta</taxon>
        <taxon>Tracheophyta</taxon>
        <taxon>Spermatophyta</taxon>
        <taxon>Magnoliopsida</taxon>
        <taxon>eudicotyledons</taxon>
        <taxon>Gunneridae</taxon>
        <taxon>Pentapetalae</taxon>
        <taxon>asterids</taxon>
        <taxon>lamiids</taxon>
        <taxon>Solanales</taxon>
        <taxon>Convolvulaceae</taxon>
        <taxon>Cuscuteae</taxon>
        <taxon>Cuscuta</taxon>
        <taxon>Cuscuta subgen. Grammica</taxon>
        <taxon>Cuscuta sect. Cleistogrammica</taxon>
    </lineage>
</organism>
<reference evidence="1 2" key="1">
    <citation type="submission" date="2018-06" db="EMBL/GenBank/DDBJ databases">
        <title>The Genome of Cuscuta australis (Dodder) Provides Insight into the Evolution of Plant Parasitism.</title>
        <authorList>
            <person name="Liu H."/>
        </authorList>
    </citation>
    <scope>NUCLEOTIDE SEQUENCE [LARGE SCALE GENOMIC DNA]</scope>
    <source>
        <strain evidence="2">cv. Yunnan</strain>
        <tissue evidence="1">Vines</tissue>
    </source>
</reference>
<accession>A0A328DAH6</accession>
<protein>
    <submittedName>
        <fullName evidence="1">Uncharacterized protein</fullName>
    </submittedName>
</protein>
<evidence type="ECO:0000313" key="1">
    <source>
        <dbReference type="EMBL" id="RAL41321.1"/>
    </source>
</evidence>
<dbReference type="EMBL" id="NQVE01000188">
    <property type="protein sequence ID" value="RAL41321.1"/>
    <property type="molecule type" value="Genomic_DNA"/>
</dbReference>
<evidence type="ECO:0000313" key="2">
    <source>
        <dbReference type="Proteomes" id="UP000249390"/>
    </source>
</evidence>
<comment type="caution">
    <text evidence="1">The sequence shown here is derived from an EMBL/GenBank/DDBJ whole genome shotgun (WGS) entry which is preliminary data.</text>
</comment>
<dbReference type="AlphaFoldDB" id="A0A328DAH6"/>
<gene>
    <name evidence="1" type="ORF">DM860_010115</name>
</gene>
<name>A0A328DAH6_9ASTE</name>
<keyword evidence="2" id="KW-1185">Reference proteome</keyword>